<evidence type="ECO:0000256" key="3">
    <source>
        <dbReference type="ARBA" id="ARBA00022475"/>
    </source>
</evidence>
<feature type="transmembrane region" description="Helical" evidence="9">
    <location>
        <begin position="115"/>
        <end position="138"/>
    </location>
</feature>
<sequence>MSARTIARDERIGKIGPILLIMRRPELGAFMGAIVVFLMFAGFDNTGSKQASGNGVFATLSGAARWTDVASTVGIVSVSVALLMIAGEFDLSSGVMVGTSALFAGLLITEWNIGVWPAILLTMVMAAGIGFINGWLVVKTGLPSFIVTLAMFFSLRGINLGATKMLTGTVRVAGVDKGSGYESAHKVLAAEFWAPYGFKVAVLWWIALTVLATWVLTRTQFGNWIYAVGGDKNAARNTGVPVKRTKILLFIYTSMSAALVGMISLMRLKGVQAGQGIGEEFTFIIAAVVGGCLLTGGFGSAIGASIGSAIIGMAFIGIAYAGWNTDWQWLFLGVILFIAVMVNTAISKRAHGAGKK</sequence>
<proteinExistence type="predicted"/>
<evidence type="ECO:0000256" key="6">
    <source>
        <dbReference type="ARBA" id="ARBA00022692"/>
    </source>
</evidence>
<feature type="transmembrane region" description="Helical" evidence="9">
    <location>
        <begin position="306"/>
        <end position="323"/>
    </location>
</feature>
<feature type="transmembrane region" description="Helical" evidence="9">
    <location>
        <begin position="91"/>
        <end position="109"/>
    </location>
</feature>
<feature type="transmembrane region" description="Helical" evidence="9">
    <location>
        <begin position="145"/>
        <end position="162"/>
    </location>
</feature>
<feature type="transmembrane region" description="Helical" evidence="9">
    <location>
        <begin position="281"/>
        <end position="299"/>
    </location>
</feature>
<dbReference type="PANTHER" id="PTHR32196">
    <property type="entry name" value="ABC TRANSPORTER PERMEASE PROTEIN YPHD-RELATED-RELATED"/>
    <property type="match status" value="1"/>
</dbReference>
<evidence type="ECO:0000256" key="4">
    <source>
        <dbReference type="ARBA" id="ARBA00022519"/>
    </source>
</evidence>
<evidence type="ECO:0000313" key="10">
    <source>
        <dbReference type="EMBL" id="CAB4331681.1"/>
    </source>
</evidence>
<accession>A0A6J5YN44</accession>
<feature type="transmembrane region" description="Helical" evidence="9">
    <location>
        <begin position="27"/>
        <end position="43"/>
    </location>
</feature>
<name>A0A6J5YN44_9ZZZZ</name>
<keyword evidence="7 9" id="KW-1133">Transmembrane helix</keyword>
<evidence type="ECO:0000256" key="2">
    <source>
        <dbReference type="ARBA" id="ARBA00022448"/>
    </source>
</evidence>
<dbReference type="PANTHER" id="PTHR32196:SF32">
    <property type="entry name" value="XYLOSE TRANSPORT SYSTEM PERMEASE PROTEIN XYLH"/>
    <property type="match status" value="1"/>
</dbReference>
<evidence type="ECO:0000256" key="7">
    <source>
        <dbReference type="ARBA" id="ARBA00022989"/>
    </source>
</evidence>
<dbReference type="Pfam" id="PF02653">
    <property type="entry name" value="BPD_transp_2"/>
    <property type="match status" value="1"/>
</dbReference>
<organism evidence="10">
    <name type="scientific">freshwater metagenome</name>
    <dbReference type="NCBI Taxonomy" id="449393"/>
    <lineage>
        <taxon>unclassified sequences</taxon>
        <taxon>metagenomes</taxon>
        <taxon>ecological metagenomes</taxon>
    </lineage>
</organism>
<comment type="subcellular location">
    <subcellularLocation>
        <location evidence="1">Cell membrane</location>
        <topology evidence="1">Multi-pass membrane protein</topology>
    </subcellularLocation>
</comment>
<keyword evidence="6 9" id="KW-0812">Transmembrane</keyword>
<dbReference type="AlphaFoldDB" id="A0A6J5YN44"/>
<protein>
    <submittedName>
        <fullName evidence="10">Unannotated protein</fullName>
    </submittedName>
</protein>
<evidence type="ECO:0000256" key="8">
    <source>
        <dbReference type="ARBA" id="ARBA00023136"/>
    </source>
</evidence>
<feature type="transmembrane region" description="Helical" evidence="9">
    <location>
        <begin position="247"/>
        <end position="266"/>
    </location>
</feature>
<keyword evidence="8 9" id="KW-0472">Membrane</keyword>
<dbReference type="InterPro" id="IPR001851">
    <property type="entry name" value="ABC_transp_permease"/>
</dbReference>
<keyword evidence="4" id="KW-0997">Cell inner membrane</keyword>
<dbReference type="EMBL" id="CAESAJ010000012">
    <property type="protein sequence ID" value="CAB4331681.1"/>
    <property type="molecule type" value="Genomic_DNA"/>
</dbReference>
<evidence type="ECO:0000256" key="9">
    <source>
        <dbReference type="SAM" id="Phobius"/>
    </source>
</evidence>
<feature type="transmembrane region" description="Helical" evidence="9">
    <location>
        <begin position="196"/>
        <end position="216"/>
    </location>
</feature>
<evidence type="ECO:0000256" key="5">
    <source>
        <dbReference type="ARBA" id="ARBA00022597"/>
    </source>
</evidence>
<evidence type="ECO:0000256" key="1">
    <source>
        <dbReference type="ARBA" id="ARBA00004651"/>
    </source>
</evidence>
<dbReference type="CDD" id="cd06579">
    <property type="entry name" value="TM_PBP1_transp_AraH_like"/>
    <property type="match status" value="1"/>
</dbReference>
<reference evidence="10" key="1">
    <citation type="submission" date="2020-05" db="EMBL/GenBank/DDBJ databases">
        <authorList>
            <person name="Chiriac C."/>
            <person name="Salcher M."/>
            <person name="Ghai R."/>
            <person name="Kavagutti S V."/>
        </authorList>
    </citation>
    <scope>NUCLEOTIDE SEQUENCE</scope>
</reference>
<feature type="transmembrane region" description="Helical" evidence="9">
    <location>
        <begin position="63"/>
        <end position="84"/>
    </location>
</feature>
<keyword evidence="2" id="KW-0813">Transport</keyword>
<feature type="transmembrane region" description="Helical" evidence="9">
    <location>
        <begin position="329"/>
        <end position="346"/>
    </location>
</feature>
<keyword evidence="5" id="KW-0762">Sugar transport</keyword>
<dbReference type="GO" id="GO:0022857">
    <property type="term" value="F:transmembrane transporter activity"/>
    <property type="evidence" value="ECO:0007669"/>
    <property type="project" value="InterPro"/>
</dbReference>
<dbReference type="GO" id="GO:0005886">
    <property type="term" value="C:plasma membrane"/>
    <property type="evidence" value="ECO:0007669"/>
    <property type="project" value="UniProtKB-SubCell"/>
</dbReference>
<keyword evidence="3" id="KW-1003">Cell membrane</keyword>
<gene>
    <name evidence="10" type="ORF">UFOPK3770_00235</name>
</gene>